<protein>
    <recommendedName>
        <fullName evidence="2">SLH domain-containing protein</fullName>
    </recommendedName>
</protein>
<evidence type="ECO:0000256" key="1">
    <source>
        <dbReference type="SAM" id="MobiDB-lite"/>
    </source>
</evidence>
<name>A0A4P8XHN4_9BACL</name>
<feature type="domain" description="SLH" evidence="2">
    <location>
        <begin position="1795"/>
        <end position="1858"/>
    </location>
</feature>
<dbReference type="OrthoDB" id="9768786at2"/>
<dbReference type="SUPFAM" id="SSF51126">
    <property type="entry name" value="Pectin lyase-like"/>
    <property type="match status" value="1"/>
</dbReference>
<sequence>MSRMKKRAPGLVRWLVIALIVSLLPWTPAELQAAEEEISVQPPLHEAISLYPAPEGLPASNYYSVMVNGKNSYTYQSVNHYPDTYTSGQGDNASWTSFAMEDGPVTIEVTRLTGDPVKKAVVRPLDLGITPVIDGNTVRFTLDNPAKVSVEFDGDLKNKMFIFADPPEDPQLIPNKQDPHVLVYESGSHNLDQDNALTEGKTLYFEPGIHDLGDNKTYSLRSNQTIYVAPGAYVKGSFTGNGQRNISILGRGIISGENKKHDGKWGVDGLLVFRNIHDFHVDGPTLVDTPGFNLANYTGISEDPADLNVYNNIKMIGWRHNSDGIHPIGNSTVRDIFFFGTDDAIDIGQGISYLDVQDVVAWQHKNGSVLLISWNGEYADRVSVNNVDVIHYDTHGGNNGHVILALHGGGNPGDLRNFMIQDVRVEEFNGSSKSFIGLSITKTQFANGKDFGKIEHMYFKDLRIDQPSSGNLISGLPSSEAPDSKVSHLVFDHLVINGKVVTSLNEAGIMTDQTSEDIVFVDRNRAANWSFEEQQDSSVQEWSNAGDENAFSVQEAPGLELKQGEARREVYNPLGAALGSRYAVHQSSENYYVETSQEISGLEDGEYTLSAWVKSSGGQEKAVMSVSGHGRENQVVEIPESNEWTKVSIKNIQVTTGKAEIKFTSQAIGEQWIYFDHIVFGKQYLYQIPSSDSPYKAQAIMGTAAIDGLIDSAWEKAPMIKSDQLRLGNSSNTGFFRMMWDQKYLYILAQVPVNGSLNAESSDLWNRDSVEVFLDHDNSKSPTYDDNDRHIIMDYKNQIQAFDVLGTAGMDSAASLLNNGYVAEVKIPFTDTPRIGDILGMDVQVNSTNGSPSRQSISGWSGTQNQSDQTPSVWGELELIGYESEAIMGTPTISEIIDSEWNEVPAVNIDQLRMGNSITPGTLKAMWDHHHLYLLAEVYGDTALNAVNKNIWENDSVEFFVNPVKSRRLSYGSEDRHIIVNYENSIKNFDQVGLDNIRTVAEAEGTNYKVLAVIPVEAGLQAGDLLGYDSQINSTGGTQNRVSITGWSGTQNLSDASPAVWGTLKLVGFEASAVQGTPNMNAETIDPLWTLAPPVSIERLRLGEIPLPGTFQLLWDDDYLYALVKAKAGYVLNHENQKIWEKDAAEFFVDEDNSKSLSYGSFDRHIIVSYMNDIQPFKNMDLEGVESVTAVTDEGFHVMIKIPFKLPHAAGDRIGFDVQLDSTQGTASRQSITGWSGSENLSSTTPSYLGTVILQSGPPSQSAVQSAQIYSEKRTLVLGEPGQDATKIRIKGWLEDGRAANIAAADLSYTSSDTSVAAVQDDGTVVAKSPGIAYITATIHLQGAAVQTNAILFKVIEYPVMPNRIFNPGFEEDKGYKNPPTGWSVSGDTKAFYTMDNQYGANHRNGIQFGNFYSSDAYKVTVTQTVYNLPDGLYEFEVWHKGYGLNSGYAAVKNYGGDDAKVELTDTTNSYTKLSIKEIKVTSGEATIELYVDGKKGTPMYVDDIVFRQSRPKSTDAALADILIDGSYLPGFESGRTAYEVLLPAGRINIPAVVPVLFDTNAAVKINMPASIPGTAEIVVTAEDPAVSSVYTIFFSQTAAPVTPPVIPAPPSGTEPVVVKPESEIDRDDWVIQVNAGTGRAEVPLHEIKGRSLTINNGSAAMTLDRKWLEEIKAMQRSNDTNAKLEITLQPLDTAKVSMLMKTDFQAAVKKAGAVYQLNVSLINNGKMITLKPGKEAIRVVLPLEGNHVNADLTGVYYFDETSGIWAYMDREPKNDAESLALYLNQFGMHGLFEYSKIFTDVPSTHWVFPAVQLMSSRHIITGVNNLQFKPGASITRAEAAVLISRALKLPPSSANSFSDIKAGIWYEAHAAAVADLGIIIGRQNDHFAPNEPLTREEMAAVLVRAYRYKYQSGHSEASGPTVSGELFQDVSQISDWAFENVAEAISIGLLQGKGNGRFAPKDQVTRAEAAQALYNLLQINNE</sequence>
<dbReference type="Proteomes" id="UP000300879">
    <property type="component" value="Chromosome"/>
</dbReference>
<dbReference type="PANTHER" id="PTHR43308">
    <property type="entry name" value="OUTER MEMBRANE PROTEIN ALPHA-RELATED"/>
    <property type="match status" value="1"/>
</dbReference>
<dbReference type="InterPro" id="IPR008964">
    <property type="entry name" value="Invasin/intimin_cell_adhesion"/>
</dbReference>
<dbReference type="InterPro" id="IPR035953">
    <property type="entry name" value="Dextranase_N-ter"/>
</dbReference>
<reference evidence="3 4" key="1">
    <citation type="submission" date="2019-05" db="EMBL/GenBank/DDBJ databases">
        <authorList>
            <person name="Chen C."/>
        </authorList>
    </citation>
    <scope>NUCLEOTIDE SEQUENCE [LARGE SCALE GENOMIC DNA]</scope>
    <source>
        <strain evidence="3 4">HB172198</strain>
    </source>
</reference>
<dbReference type="PANTHER" id="PTHR43308:SF5">
    <property type="entry name" value="S-LAYER PROTEIN _ PEPTIDOGLYCAN ENDO-BETA-N-ACETYLGLUCOSAMINIDASE"/>
    <property type="match status" value="1"/>
</dbReference>
<feature type="domain" description="SLH" evidence="2">
    <location>
        <begin position="1925"/>
        <end position="1983"/>
    </location>
</feature>
<dbReference type="InterPro" id="IPR010502">
    <property type="entry name" value="Carb-bd_dom_fam9"/>
</dbReference>
<keyword evidence="4" id="KW-1185">Reference proteome</keyword>
<dbReference type="InterPro" id="IPR051465">
    <property type="entry name" value="Cell_Envelope_Struct_Comp"/>
</dbReference>
<evidence type="ECO:0000313" key="3">
    <source>
        <dbReference type="EMBL" id="QCT02036.1"/>
    </source>
</evidence>
<dbReference type="Gene3D" id="2.60.120.260">
    <property type="entry name" value="Galactose-binding domain-like"/>
    <property type="match status" value="2"/>
</dbReference>
<dbReference type="Gene3D" id="2.160.20.10">
    <property type="entry name" value="Single-stranded right-handed beta-helix, Pectin lyase-like"/>
    <property type="match status" value="1"/>
</dbReference>
<accession>A0A4P8XHN4</accession>
<dbReference type="Gene3D" id="2.60.350.10">
    <property type="entry name" value="Dextranase, N-terminal"/>
    <property type="match status" value="1"/>
</dbReference>
<feature type="domain" description="SLH" evidence="2">
    <location>
        <begin position="1859"/>
        <end position="1917"/>
    </location>
</feature>
<dbReference type="Pfam" id="PF00395">
    <property type="entry name" value="SLH"/>
    <property type="match status" value="3"/>
</dbReference>
<gene>
    <name evidence="3" type="ORF">E6C60_1320</name>
</gene>
<dbReference type="GO" id="GO:0004553">
    <property type="term" value="F:hydrolase activity, hydrolyzing O-glycosyl compounds"/>
    <property type="evidence" value="ECO:0007669"/>
    <property type="project" value="InterPro"/>
</dbReference>
<feature type="region of interest" description="Disordered" evidence="1">
    <location>
        <begin position="849"/>
        <end position="870"/>
    </location>
</feature>
<evidence type="ECO:0000259" key="2">
    <source>
        <dbReference type="PROSITE" id="PS51272"/>
    </source>
</evidence>
<dbReference type="RefSeq" id="WP_138225120.1">
    <property type="nucleotide sequence ID" value="NZ_CP040396.1"/>
</dbReference>
<dbReference type="Gene3D" id="2.60.40.1080">
    <property type="match status" value="1"/>
</dbReference>
<dbReference type="EMBL" id="CP040396">
    <property type="protein sequence ID" value="QCT02036.1"/>
    <property type="molecule type" value="Genomic_DNA"/>
</dbReference>
<dbReference type="PROSITE" id="PS51272">
    <property type="entry name" value="SLH"/>
    <property type="match status" value="3"/>
</dbReference>
<dbReference type="InterPro" id="IPR011050">
    <property type="entry name" value="Pectin_lyase_fold/virulence"/>
</dbReference>
<dbReference type="InterPro" id="IPR001119">
    <property type="entry name" value="SLH_dom"/>
</dbReference>
<evidence type="ECO:0000313" key="4">
    <source>
        <dbReference type="Proteomes" id="UP000300879"/>
    </source>
</evidence>
<organism evidence="3 4">
    <name type="scientific">Paenibacillus algicola</name>
    <dbReference type="NCBI Taxonomy" id="2565926"/>
    <lineage>
        <taxon>Bacteria</taxon>
        <taxon>Bacillati</taxon>
        <taxon>Bacillota</taxon>
        <taxon>Bacilli</taxon>
        <taxon>Bacillales</taxon>
        <taxon>Paenibacillaceae</taxon>
        <taxon>Paenibacillus</taxon>
    </lineage>
</organism>
<dbReference type="GO" id="GO:0016052">
    <property type="term" value="P:carbohydrate catabolic process"/>
    <property type="evidence" value="ECO:0007669"/>
    <property type="project" value="InterPro"/>
</dbReference>
<dbReference type="Pfam" id="PF06452">
    <property type="entry name" value="CBM9_1"/>
    <property type="match status" value="3"/>
</dbReference>
<dbReference type="InterPro" id="IPR012334">
    <property type="entry name" value="Pectin_lyas_fold"/>
</dbReference>
<dbReference type="SUPFAM" id="SSF49344">
    <property type="entry name" value="CBD9-like"/>
    <property type="match status" value="3"/>
</dbReference>
<dbReference type="SUPFAM" id="SSF49373">
    <property type="entry name" value="Invasin/intimin cell-adhesion fragments"/>
    <property type="match status" value="1"/>
</dbReference>
<dbReference type="GO" id="GO:0030246">
    <property type="term" value="F:carbohydrate binding"/>
    <property type="evidence" value="ECO:0007669"/>
    <property type="project" value="InterPro"/>
</dbReference>
<dbReference type="Gene3D" id="2.60.40.1190">
    <property type="match status" value="3"/>
</dbReference>
<proteinExistence type="predicted"/>
<dbReference type="KEGG" id="palo:E6C60_1320"/>